<dbReference type="STRING" id="439219.SAMN02910293_01888"/>
<evidence type="ECO:0000313" key="3">
    <source>
        <dbReference type="EMBL" id="SDB38267.1"/>
    </source>
</evidence>
<evidence type="ECO:0000259" key="2">
    <source>
        <dbReference type="Pfam" id="PF03372"/>
    </source>
</evidence>
<dbReference type="Pfam" id="PF03372">
    <property type="entry name" value="Exo_endo_phos"/>
    <property type="match status" value="1"/>
</dbReference>
<reference evidence="3 4" key="1">
    <citation type="submission" date="2016-10" db="EMBL/GenBank/DDBJ databases">
        <authorList>
            <person name="de Groot N.N."/>
        </authorList>
    </citation>
    <scope>NUCLEOTIDE SEQUENCE [LARGE SCALE GENOMIC DNA]</scope>
    <source>
        <strain evidence="3 4">A-4</strain>
    </source>
</reference>
<dbReference type="InterPro" id="IPR036691">
    <property type="entry name" value="Endo/exonu/phosph_ase_sf"/>
</dbReference>
<dbReference type="InterPro" id="IPR005135">
    <property type="entry name" value="Endo/exonuclease/phosphatase"/>
</dbReference>
<keyword evidence="4" id="KW-1185">Reference proteome</keyword>
<organism evidence="3 4">
    <name type="scientific">Streptococcus henryi</name>
    <dbReference type="NCBI Taxonomy" id="439219"/>
    <lineage>
        <taxon>Bacteria</taxon>
        <taxon>Bacillati</taxon>
        <taxon>Bacillota</taxon>
        <taxon>Bacilli</taxon>
        <taxon>Lactobacillales</taxon>
        <taxon>Streptococcaceae</taxon>
        <taxon>Streptococcus</taxon>
    </lineage>
</organism>
<dbReference type="Proteomes" id="UP000182508">
    <property type="component" value="Unassembled WGS sequence"/>
</dbReference>
<accession>A0A1G6CZ99</accession>
<evidence type="ECO:0000313" key="4">
    <source>
        <dbReference type="Proteomes" id="UP000182508"/>
    </source>
</evidence>
<evidence type="ECO:0000256" key="1">
    <source>
        <dbReference type="ARBA" id="ARBA00022801"/>
    </source>
</evidence>
<dbReference type="PANTHER" id="PTHR15822">
    <property type="entry name" value="TRAF AND TNF RECEPTOR-ASSOCIATED PROTEIN"/>
    <property type="match status" value="1"/>
</dbReference>
<dbReference type="SUPFAM" id="SSF56219">
    <property type="entry name" value="DNase I-like"/>
    <property type="match status" value="1"/>
</dbReference>
<keyword evidence="1" id="KW-0378">Hydrolase</keyword>
<dbReference type="CDD" id="cd09079">
    <property type="entry name" value="RgfB-like"/>
    <property type="match status" value="1"/>
</dbReference>
<dbReference type="RefSeq" id="WP_074486468.1">
    <property type="nucleotide sequence ID" value="NZ_FMXP01000029.1"/>
</dbReference>
<dbReference type="Gene3D" id="3.60.10.10">
    <property type="entry name" value="Endonuclease/exonuclease/phosphatase"/>
    <property type="match status" value="1"/>
</dbReference>
<dbReference type="GO" id="GO:0016787">
    <property type="term" value="F:hydrolase activity"/>
    <property type="evidence" value="ECO:0007669"/>
    <property type="project" value="UniProtKB-KW"/>
</dbReference>
<dbReference type="EMBL" id="FMXP01000029">
    <property type="protein sequence ID" value="SDB38267.1"/>
    <property type="molecule type" value="Genomic_DNA"/>
</dbReference>
<sequence>MIKCLTLNTHSWLEDAPLDKLEAITAQIIEGAYDLICLQEINQLIASPLADKLGSYVEIPGTPPIHEDNFALRLVQLLEKQGQTYYWSWAYNHIGYDKYHEGVALLSKTPIKPDGILVSEMDDETDYHTRRVLVAETLVNGRAVTVASLHLSWFGKGFEGEWSKLEAALLDRDGSLVLMGDFNNPSHEQGYQMILSSPLELQDSHQVADHVSGDYTIKADIDGWDGNEKNLKVDHVFTSKDVNLVSSQVIFDGKASPVVSDHYGLTVTWN</sequence>
<dbReference type="InterPro" id="IPR051547">
    <property type="entry name" value="TDP2-like"/>
</dbReference>
<proteinExistence type="predicted"/>
<dbReference type="PANTHER" id="PTHR15822:SF23">
    <property type="entry name" value="ENDONUCLEASE_EXONUCLEASE_PHOSPHATASE FAMILY PROTEIN"/>
    <property type="match status" value="1"/>
</dbReference>
<dbReference type="eggNOG" id="COG3568">
    <property type="taxonomic scope" value="Bacteria"/>
</dbReference>
<protein>
    <submittedName>
        <fullName evidence="3">Maltose 6'-phosphate phosphatase</fullName>
    </submittedName>
</protein>
<name>A0A1G6CZ99_9STRE</name>
<gene>
    <name evidence="3" type="ORF">SAMN02910293_01888</name>
</gene>
<feature type="domain" description="Endonuclease/exonuclease/phosphatase" evidence="2">
    <location>
        <begin position="20"/>
        <end position="262"/>
    </location>
</feature>
<dbReference type="AlphaFoldDB" id="A0A1G6CZ99"/>